<dbReference type="PANTHER" id="PTHR34708">
    <property type="entry name" value="OS07G0440000 PROTEIN"/>
    <property type="match status" value="1"/>
</dbReference>
<sequence length="290" mass="30910">MRCSSSSGESSHLEACRDRERDTVVGRRAASRATACRGDTAEPTARARKSKARPLVFALFGETIDRHTPFAPSLQSCAIHASTPAPGLVSRIADCCTLHDYVSCRAGCSAWRAAIQPLTSRPLVPVQSARMWAGSPCQRLLQRRAASAGPGFPVSPNHRGFAAPPTAAVSSARATGGSPSSPPPQPTAAGRAGLRRVVSLLNALTGTEIPLHATLYDRKCEQQAKNVVFSPDLTPRDFAAVSMCRPNRLAIHRSIDGHSSHLTSPWTPTRSWMAPILSTSPTAKMTRCTV</sequence>
<dbReference type="Proteomes" id="UP000729402">
    <property type="component" value="Unassembled WGS sequence"/>
</dbReference>
<comment type="caution">
    <text evidence="2">The sequence shown here is derived from an EMBL/GenBank/DDBJ whole genome shotgun (WGS) entry which is preliminary data.</text>
</comment>
<proteinExistence type="predicted"/>
<reference evidence="2" key="2">
    <citation type="submission" date="2021-02" db="EMBL/GenBank/DDBJ databases">
        <authorList>
            <person name="Kimball J.A."/>
            <person name="Haas M.W."/>
            <person name="Macchietto M."/>
            <person name="Kono T."/>
            <person name="Duquette J."/>
            <person name="Shao M."/>
        </authorList>
    </citation>
    <scope>NUCLEOTIDE SEQUENCE</scope>
    <source>
        <tissue evidence="2">Fresh leaf tissue</tissue>
    </source>
</reference>
<keyword evidence="3" id="KW-1185">Reference proteome</keyword>
<feature type="region of interest" description="Disordered" evidence="1">
    <location>
        <begin position="148"/>
        <end position="191"/>
    </location>
</feature>
<dbReference type="PANTHER" id="PTHR34708:SF5">
    <property type="entry name" value="DUF295 DOMAIN-CONTAINING PROTEIN"/>
    <property type="match status" value="1"/>
</dbReference>
<protein>
    <submittedName>
        <fullName evidence="2">Uncharacterized protein</fullName>
    </submittedName>
</protein>
<dbReference type="OrthoDB" id="647705at2759"/>
<feature type="compositionally biased region" description="Low complexity" evidence="1">
    <location>
        <begin position="170"/>
        <end position="179"/>
    </location>
</feature>
<dbReference type="EMBL" id="JAAALK010000086">
    <property type="protein sequence ID" value="KAG8082354.1"/>
    <property type="molecule type" value="Genomic_DNA"/>
</dbReference>
<evidence type="ECO:0000256" key="1">
    <source>
        <dbReference type="SAM" id="MobiDB-lite"/>
    </source>
</evidence>
<gene>
    <name evidence="2" type="ORF">GUJ93_ZPchr0014g47306</name>
</gene>
<evidence type="ECO:0000313" key="3">
    <source>
        <dbReference type="Proteomes" id="UP000729402"/>
    </source>
</evidence>
<name>A0A8J5W6T7_ZIZPA</name>
<accession>A0A8J5W6T7</accession>
<reference evidence="2" key="1">
    <citation type="journal article" date="2021" name="bioRxiv">
        <title>Whole Genome Assembly and Annotation of Northern Wild Rice, Zizania palustris L., Supports a Whole Genome Duplication in the Zizania Genus.</title>
        <authorList>
            <person name="Haas M."/>
            <person name="Kono T."/>
            <person name="Macchietto M."/>
            <person name="Millas R."/>
            <person name="McGilp L."/>
            <person name="Shao M."/>
            <person name="Duquette J."/>
            <person name="Hirsch C.N."/>
            <person name="Kimball J."/>
        </authorList>
    </citation>
    <scope>NUCLEOTIDE SEQUENCE</scope>
    <source>
        <tissue evidence="2">Fresh leaf tissue</tissue>
    </source>
</reference>
<organism evidence="2 3">
    <name type="scientific">Zizania palustris</name>
    <name type="common">Northern wild rice</name>
    <dbReference type="NCBI Taxonomy" id="103762"/>
    <lineage>
        <taxon>Eukaryota</taxon>
        <taxon>Viridiplantae</taxon>
        <taxon>Streptophyta</taxon>
        <taxon>Embryophyta</taxon>
        <taxon>Tracheophyta</taxon>
        <taxon>Spermatophyta</taxon>
        <taxon>Magnoliopsida</taxon>
        <taxon>Liliopsida</taxon>
        <taxon>Poales</taxon>
        <taxon>Poaceae</taxon>
        <taxon>BOP clade</taxon>
        <taxon>Oryzoideae</taxon>
        <taxon>Oryzeae</taxon>
        <taxon>Zizaniinae</taxon>
        <taxon>Zizania</taxon>
    </lineage>
</organism>
<evidence type="ECO:0000313" key="2">
    <source>
        <dbReference type="EMBL" id="KAG8082354.1"/>
    </source>
</evidence>
<dbReference type="AlphaFoldDB" id="A0A8J5W6T7"/>